<evidence type="ECO:0000259" key="1">
    <source>
        <dbReference type="Pfam" id="PF12867"/>
    </source>
</evidence>
<dbReference type="Proteomes" id="UP000291151">
    <property type="component" value="Chromosome"/>
</dbReference>
<accession>A0A4P6UNC2</accession>
<feature type="domain" description="DinB-like" evidence="1">
    <location>
        <begin position="6"/>
        <end position="154"/>
    </location>
</feature>
<dbReference type="Pfam" id="PF12867">
    <property type="entry name" value="DinB_2"/>
    <property type="match status" value="1"/>
</dbReference>
<evidence type="ECO:0000313" key="2">
    <source>
        <dbReference type="EMBL" id="QBK24689.1"/>
    </source>
</evidence>
<protein>
    <submittedName>
        <fullName evidence="2">DinB family protein</fullName>
    </submittedName>
</protein>
<dbReference type="InterPro" id="IPR034660">
    <property type="entry name" value="DinB/YfiT-like"/>
</dbReference>
<name>A0A4P6UNC2_9BACL</name>
<evidence type="ECO:0000313" key="3">
    <source>
        <dbReference type="Proteomes" id="UP000291151"/>
    </source>
</evidence>
<reference evidence="2 3" key="1">
    <citation type="submission" date="2019-02" db="EMBL/GenBank/DDBJ databases">
        <title>Ureibacillus thermophilus.</title>
        <authorList>
            <person name="Sunny J.S."/>
            <person name="Natarajan A."/>
            <person name="Saleena L.M."/>
        </authorList>
    </citation>
    <scope>NUCLEOTIDE SEQUENCE [LARGE SCALE GENOMIC DNA]</scope>
    <source>
        <strain evidence="2 3">LM102</strain>
    </source>
</reference>
<proteinExistence type="predicted"/>
<dbReference type="RefSeq" id="WP_208650963.1">
    <property type="nucleotide sequence ID" value="NZ_CP036528.1"/>
</dbReference>
<gene>
    <name evidence="2" type="ORF">DKZ56_01505</name>
</gene>
<dbReference type="EMBL" id="CP036528">
    <property type="protein sequence ID" value="QBK24689.1"/>
    <property type="molecule type" value="Genomic_DNA"/>
</dbReference>
<keyword evidence="3" id="KW-1185">Reference proteome</keyword>
<dbReference type="Gene3D" id="1.20.120.450">
    <property type="entry name" value="dinb family like domain"/>
    <property type="match status" value="1"/>
</dbReference>
<dbReference type="AlphaFoldDB" id="A0A4P6UNC2"/>
<organism evidence="2 3">
    <name type="scientific">Ureibacillus thermophilus</name>
    <dbReference type="NCBI Taxonomy" id="367743"/>
    <lineage>
        <taxon>Bacteria</taxon>
        <taxon>Bacillati</taxon>
        <taxon>Bacillota</taxon>
        <taxon>Bacilli</taxon>
        <taxon>Bacillales</taxon>
        <taxon>Caryophanaceae</taxon>
        <taxon>Ureibacillus</taxon>
    </lineage>
</organism>
<dbReference type="InterPro" id="IPR024775">
    <property type="entry name" value="DinB-like"/>
</dbReference>
<sequence length="166" mass="19382">MFEKIQKVREKVLKSVRSLSDEQLNEIPEEGKWSVAQVLEHLYLMEMNTVDGILETLSKDGYNPTEEKPIHQMLDRTVKRVAPDDLTPSGKFQTLEELERKLNRSREALLQSIEGVSEEDLENKSFIHRRYGLLSIRQWVLLVGYHEERHLKQIGEIKEAISNKVN</sequence>
<dbReference type="SUPFAM" id="SSF109854">
    <property type="entry name" value="DinB/YfiT-like putative metalloenzymes"/>
    <property type="match status" value="1"/>
</dbReference>
<dbReference type="KEGG" id="uth:DKZ56_01505"/>